<dbReference type="AlphaFoldDB" id="A0A067KLB3"/>
<dbReference type="Proteomes" id="UP000027138">
    <property type="component" value="Unassembled WGS sequence"/>
</dbReference>
<dbReference type="STRING" id="180498.A0A067KLB3"/>
<dbReference type="PANTHER" id="PTHR35992">
    <property type="entry name" value="CYTOMATRIX PROTEIN-LIKE PROTEIN"/>
    <property type="match status" value="1"/>
</dbReference>
<sequence length="353" mass="40059">MGTEKRSQQDKLFDGLVKLIKNQQEQLKTLVDERKILEDCIRIKHERWVSDVRLYEDHLSQIKDSLIEKDMACLVEAAKSDMMIGLKGREAFLYKLKFEQTEDELADFRACFDYLSRTLEKNTKETDNGKEGSGRDGIKSSGSKKLDAEVKRLKLEYEKLASEKQSEISALLKEKSFVWNQYNVLESNLTEKLKSKQAEVDQKNEKIATVLSSVELLQSSNNEKDEMIARLKAKLAEVEADRNKWKEEILTLSQELETLRKSRSAQVTPASRNGNTGAKDYICIVKARGRKGSNIVVKKELSPGKAVVPSKDDAKGSRSLKRKEVDVIPTLGTPKLFTSAFKVPKLKTPSTLR</sequence>
<reference evidence="3 4" key="1">
    <citation type="journal article" date="2014" name="PLoS ONE">
        <title>Global Analysis of Gene Expression Profiles in Physic Nut (Jatropha curcas L.) Seedlings Exposed to Salt Stress.</title>
        <authorList>
            <person name="Zhang L."/>
            <person name="Zhang C."/>
            <person name="Wu P."/>
            <person name="Chen Y."/>
            <person name="Li M."/>
            <person name="Jiang H."/>
            <person name="Wu G."/>
        </authorList>
    </citation>
    <scope>NUCLEOTIDE SEQUENCE [LARGE SCALE GENOMIC DNA]</scope>
    <source>
        <strain evidence="4">cv. GZQX0401</strain>
        <tissue evidence="3">Young leaves</tissue>
    </source>
</reference>
<evidence type="ECO:0000256" key="1">
    <source>
        <dbReference type="SAM" id="Coils"/>
    </source>
</evidence>
<keyword evidence="1" id="KW-0175">Coiled coil</keyword>
<accession>A0A067KLB3</accession>
<evidence type="ECO:0000313" key="3">
    <source>
        <dbReference type="EMBL" id="KDP36922.1"/>
    </source>
</evidence>
<dbReference type="PANTHER" id="PTHR35992:SF1">
    <property type="entry name" value="CYTOMATRIX PROTEIN-LIKE PROTEIN"/>
    <property type="match status" value="1"/>
</dbReference>
<name>A0A067KLB3_JATCU</name>
<protein>
    <submittedName>
        <fullName evidence="3">Uncharacterized protein</fullName>
    </submittedName>
</protein>
<proteinExistence type="predicted"/>
<dbReference type="OrthoDB" id="1921280at2759"/>
<dbReference type="EMBL" id="KK914420">
    <property type="protein sequence ID" value="KDP36922.1"/>
    <property type="molecule type" value="Genomic_DNA"/>
</dbReference>
<feature type="region of interest" description="Disordered" evidence="2">
    <location>
        <begin position="123"/>
        <end position="143"/>
    </location>
</feature>
<keyword evidence="4" id="KW-1185">Reference proteome</keyword>
<evidence type="ECO:0000256" key="2">
    <source>
        <dbReference type="SAM" id="MobiDB-lite"/>
    </source>
</evidence>
<evidence type="ECO:0000313" key="4">
    <source>
        <dbReference type="Proteomes" id="UP000027138"/>
    </source>
</evidence>
<organism evidence="3 4">
    <name type="scientific">Jatropha curcas</name>
    <name type="common">Barbados nut</name>
    <dbReference type="NCBI Taxonomy" id="180498"/>
    <lineage>
        <taxon>Eukaryota</taxon>
        <taxon>Viridiplantae</taxon>
        <taxon>Streptophyta</taxon>
        <taxon>Embryophyta</taxon>
        <taxon>Tracheophyta</taxon>
        <taxon>Spermatophyta</taxon>
        <taxon>Magnoliopsida</taxon>
        <taxon>eudicotyledons</taxon>
        <taxon>Gunneridae</taxon>
        <taxon>Pentapetalae</taxon>
        <taxon>rosids</taxon>
        <taxon>fabids</taxon>
        <taxon>Malpighiales</taxon>
        <taxon>Euphorbiaceae</taxon>
        <taxon>Crotonoideae</taxon>
        <taxon>Jatropheae</taxon>
        <taxon>Jatropha</taxon>
    </lineage>
</organism>
<dbReference type="KEGG" id="jcu:105635342"/>
<gene>
    <name evidence="3" type="ORF">JCGZ_08213</name>
</gene>
<feature type="coiled-coil region" evidence="1">
    <location>
        <begin position="143"/>
        <end position="262"/>
    </location>
</feature>